<evidence type="ECO:0000313" key="1">
    <source>
        <dbReference type="EMBL" id="MFC6037343.1"/>
    </source>
</evidence>
<reference evidence="1 2" key="1">
    <citation type="submission" date="2024-09" db="EMBL/GenBank/DDBJ databases">
        <authorList>
            <person name="Zhang Z.-H."/>
        </authorList>
    </citation>
    <scope>NUCLEOTIDE SEQUENCE [LARGE SCALE GENOMIC DNA]</scope>
    <source>
        <strain evidence="1 2">HHTR114</strain>
    </source>
</reference>
<dbReference type="PANTHER" id="PTHR35802:SF1">
    <property type="entry name" value="PROTEASE SYNTHASE AND SPORULATION PROTEIN PAI 2"/>
    <property type="match status" value="1"/>
</dbReference>
<dbReference type="RefSeq" id="WP_379881261.1">
    <property type="nucleotide sequence ID" value="NZ_JBHPON010000003.1"/>
</dbReference>
<dbReference type="SUPFAM" id="SSF50475">
    <property type="entry name" value="FMN-binding split barrel"/>
    <property type="match status" value="1"/>
</dbReference>
<comment type="caution">
    <text evidence="1">The sequence shown here is derived from an EMBL/GenBank/DDBJ whole genome shotgun (WGS) entry which is preliminary data.</text>
</comment>
<keyword evidence="2" id="KW-1185">Reference proteome</keyword>
<organism evidence="1 2">
    <name type="scientific">Hyphococcus aureus</name>
    <dbReference type="NCBI Taxonomy" id="2666033"/>
    <lineage>
        <taxon>Bacteria</taxon>
        <taxon>Pseudomonadati</taxon>
        <taxon>Pseudomonadota</taxon>
        <taxon>Alphaproteobacteria</taxon>
        <taxon>Parvularculales</taxon>
        <taxon>Parvularculaceae</taxon>
        <taxon>Hyphococcus</taxon>
    </lineage>
</organism>
<dbReference type="Proteomes" id="UP001596116">
    <property type="component" value="Unassembled WGS sequence"/>
</dbReference>
<proteinExistence type="predicted"/>
<dbReference type="Pfam" id="PF04299">
    <property type="entry name" value="FMN_bind_2"/>
    <property type="match status" value="1"/>
</dbReference>
<gene>
    <name evidence="1" type="ORF">ACFMB1_17430</name>
</gene>
<sequence>METILDQDIIRLIREHPLAWVLPQDQGVFPVLLPMLVECDATGAPVSLLGHVPKAHPLAVAFKSDGRARFLFLGPHGYISPELVSNKDWAPTWNYAALQIDGDVTIDEKLTDEALGALVEQMEQGRASPWSVSMLGDRYDLLRARVVGFRARISNIHARFKLGQDESQTAFGEIVDCLSDPDLSSWMKRFRPAD</sequence>
<name>A0ABW1L2E7_9PROT</name>
<protein>
    <submittedName>
        <fullName evidence="1">FMN-binding negative transcriptional regulator</fullName>
    </submittedName>
</protein>
<dbReference type="Gene3D" id="2.30.110.10">
    <property type="entry name" value="Electron Transport, Fmn-binding Protein, Chain A"/>
    <property type="match status" value="1"/>
</dbReference>
<dbReference type="InterPro" id="IPR012349">
    <property type="entry name" value="Split_barrel_FMN-bd"/>
</dbReference>
<dbReference type="EMBL" id="JBHPON010000003">
    <property type="protein sequence ID" value="MFC6037343.1"/>
    <property type="molecule type" value="Genomic_DNA"/>
</dbReference>
<accession>A0ABW1L2E7</accession>
<dbReference type="InterPro" id="IPR007396">
    <property type="entry name" value="TR_PAI2-type"/>
</dbReference>
<dbReference type="PANTHER" id="PTHR35802">
    <property type="entry name" value="PROTEASE SYNTHASE AND SPORULATION PROTEIN PAI 2"/>
    <property type="match status" value="1"/>
</dbReference>
<evidence type="ECO:0000313" key="2">
    <source>
        <dbReference type="Proteomes" id="UP001596116"/>
    </source>
</evidence>